<feature type="transmembrane region" description="Helical" evidence="1">
    <location>
        <begin position="51"/>
        <end position="70"/>
    </location>
</feature>
<keyword evidence="4" id="KW-1185">Reference proteome</keyword>
<dbReference type="SUPFAM" id="SSF55874">
    <property type="entry name" value="ATPase domain of HSP90 chaperone/DNA topoisomerase II/histidine kinase"/>
    <property type="match status" value="1"/>
</dbReference>
<sequence length="371" mass="40522">MPRITARGLLFYGLFYVLFGVFYAGTIAYAIQDYKAGTLPDDLRRVLLIDYPLKAVWTLPVWWLLFRGPLRRVSWPWRLLHHLWLCPLWVAVWMGSYYAAAGWLGVGTIQGSGKAWDVYIPVLFYGFQFGLLHATGFIQQLQQRGHLEQLLREQAHHSEVAALKAQINPHFLFNTLNSISASVPPELERTRELIAKLAHTFRFALVASRHEMLPLGEELAFLRDYLALEQARFGARLQVEFVVGDALLGLLVPPMLVQPLVENAVRHGIAPSVAGGCLTVTAVPYGPGGVRITVADTGVGTTVAPAALLGSAAGLGLRNTHARLLALGSPGLEISANVPHGLRVSCVLPVRQPEARPAAPVPVPTPQAVPA</sequence>
<dbReference type="Pfam" id="PF06580">
    <property type="entry name" value="His_kinase"/>
    <property type="match status" value="1"/>
</dbReference>
<feature type="transmembrane region" description="Helical" evidence="1">
    <location>
        <begin position="9"/>
        <end position="31"/>
    </location>
</feature>
<evidence type="ECO:0000313" key="3">
    <source>
        <dbReference type="EMBL" id="OGX83479.1"/>
    </source>
</evidence>
<dbReference type="InterPro" id="IPR036890">
    <property type="entry name" value="HATPase_C_sf"/>
</dbReference>
<evidence type="ECO:0000313" key="4">
    <source>
        <dbReference type="Proteomes" id="UP000176294"/>
    </source>
</evidence>
<keyword evidence="1" id="KW-0472">Membrane</keyword>
<dbReference type="GO" id="GO:0000155">
    <property type="term" value="F:phosphorelay sensor kinase activity"/>
    <property type="evidence" value="ECO:0007669"/>
    <property type="project" value="InterPro"/>
</dbReference>
<dbReference type="STRING" id="1908237.BEN47_04045"/>
<reference evidence="3 4" key="1">
    <citation type="submission" date="2016-08" db="EMBL/GenBank/DDBJ databases">
        <title>Hymenobacter coccineus sp. nov., Hymenobacter lapidarius sp. nov. and Hymenobacter glacialis sp. nov., isolated from Antarctic soil.</title>
        <authorList>
            <person name="Sedlacek I."/>
            <person name="Kralova S."/>
            <person name="Kyrova K."/>
            <person name="Maslanova I."/>
            <person name="Stankova E."/>
            <person name="Vrbovska V."/>
            <person name="Nemec M."/>
            <person name="Bartak M."/>
            <person name="Svec P."/>
            <person name="Busse H.-J."/>
            <person name="Pantucek R."/>
        </authorList>
    </citation>
    <scope>NUCLEOTIDE SEQUENCE [LARGE SCALE GENOMIC DNA]</scope>
    <source>
        <strain evidence="3 4">CCM 8643</strain>
    </source>
</reference>
<feature type="transmembrane region" description="Helical" evidence="1">
    <location>
        <begin position="118"/>
        <end position="138"/>
    </location>
</feature>
<gene>
    <name evidence="3" type="ORF">BEN47_04045</name>
</gene>
<evidence type="ECO:0000256" key="1">
    <source>
        <dbReference type="SAM" id="Phobius"/>
    </source>
</evidence>
<protein>
    <recommendedName>
        <fullName evidence="2">Signal transduction histidine kinase internal region domain-containing protein</fullName>
    </recommendedName>
</protein>
<name>A0A1G1SY02_9BACT</name>
<dbReference type="GO" id="GO:0016020">
    <property type="term" value="C:membrane"/>
    <property type="evidence" value="ECO:0007669"/>
    <property type="project" value="InterPro"/>
</dbReference>
<dbReference type="InterPro" id="IPR050640">
    <property type="entry name" value="Bact_2-comp_sensor_kinase"/>
</dbReference>
<dbReference type="Gene3D" id="3.30.565.10">
    <property type="entry name" value="Histidine kinase-like ATPase, C-terminal domain"/>
    <property type="match status" value="1"/>
</dbReference>
<accession>A0A1G1SY02</accession>
<comment type="caution">
    <text evidence="3">The sequence shown here is derived from an EMBL/GenBank/DDBJ whole genome shotgun (WGS) entry which is preliminary data.</text>
</comment>
<dbReference type="PANTHER" id="PTHR34220">
    <property type="entry name" value="SENSOR HISTIDINE KINASE YPDA"/>
    <property type="match status" value="1"/>
</dbReference>
<evidence type="ECO:0000259" key="2">
    <source>
        <dbReference type="Pfam" id="PF06580"/>
    </source>
</evidence>
<keyword evidence="1" id="KW-0812">Transmembrane</keyword>
<dbReference type="AlphaFoldDB" id="A0A1G1SY02"/>
<organism evidence="3 4">
    <name type="scientific">Hymenobacter lapidarius</name>
    <dbReference type="NCBI Taxonomy" id="1908237"/>
    <lineage>
        <taxon>Bacteria</taxon>
        <taxon>Pseudomonadati</taxon>
        <taxon>Bacteroidota</taxon>
        <taxon>Cytophagia</taxon>
        <taxon>Cytophagales</taxon>
        <taxon>Hymenobacteraceae</taxon>
        <taxon>Hymenobacter</taxon>
    </lineage>
</organism>
<feature type="domain" description="Signal transduction histidine kinase internal region" evidence="2">
    <location>
        <begin position="159"/>
        <end position="237"/>
    </location>
</feature>
<dbReference type="InterPro" id="IPR010559">
    <property type="entry name" value="Sig_transdc_His_kin_internal"/>
</dbReference>
<keyword evidence="1" id="KW-1133">Transmembrane helix</keyword>
<proteinExistence type="predicted"/>
<dbReference type="EMBL" id="MDZB01000131">
    <property type="protein sequence ID" value="OGX83479.1"/>
    <property type="molecule type" value="Genomic_DNA"/>
</dbReference>
<feature type="transmembrane region" description="Helical" evidence="1">
    <location>
        <begin position="82"/>
        <end position="106"/>
    </location>
</feature>
<dbReference type="Proteomes" id="UP000176294">
    <property type="component" value="Unassembled WGS sequence"/>
</dbReference>
<dbReference type="PANTHER" id="PTHR34220:SF7">
    <property type="entry name" value="SENSOR HISTIDINE KINASE YPDA"/>
    <property type="match status" value="1"/>
</dbReference>